<evidence type="ECO:0000313" key="3">
    <source>
        <dbReference type="EMBL" id="SFF59007.1"/>
    </source>
</evidence>
<dbReference type="PANTHER" id="PTHR43802">
    <property type="entry name" value="ENOYL-COA HYDRATASE"/>
    <property type="match status" value="1"/>
</dbReference>
<dbReference type="AlphaFoldDB" id="A0A1I2K1C3"/>
<dbReference type="InterPro" id="IPR001753">
    <property type="entry name" value="Enoyl-CoA_hydra/iso"/>
</dbReference>
<feature type="region of interest" description="Disordered" evidence="2">
    <location>
        <begin position="313"/>
        <end position="345"/>
    </location>
</feature>
<dbReference type="PANTHER" id="PTHR43802:SF1">
    <property type="entry name" value="IP11341P-RELATED"/>
    <property type="match status" value="1"/>
</dbReference>
<dbReference type="RefSeq" id="WP_079174166.1">
    <property type="nucleotide sequence ID" value="NZ_FONR01000009.1"/>
</dbReference>
<sequence>MILDSPFHLVDLDREAPVRADARDRVLVGSAAQPVDAGAEFDILLTGVADPPRPWVGCADLDAVAHRLAAVVAAQPAASVALTQVLRMGGQVTPPERLVLESLAYSVLQSGAGFRAWLASARPRTPRPAAEPVRLCRDGDRLAITFDRPWVRNAFDAGTRDALCEALHVAVADPSITHVDLFGNGAAFCSGGDLAEFGTSRDPAQAHLLRVRRSPAVLLQECGPRVTAHLHGACVGAGIELAAFAGRVWAASDTVIRLPEVGMGLIPGAGGTASLPVRIGRERTAYLALSGDTLSAAEALGWGLVDEVGEVTAAGVPSPPATATGAPSATASDAPSSSDATAAGR</sequence>
<name>A0A1I2K1C3_9ACTN</name>
<evidence type="ECO:0000313" key="4">
    <source>
        <dbReference type="Proteomes" id="UP000181942"/>
    </source>
</evidence>
<dbReference type="Pfam" id="PF00378">
    <property type="entry name" value="ECH_1"/>
    <property type="match status" value="1"/>
</dbReference>
<dbReference type="GO" id="GO:0016853">
    <property type="term" value="F:isomerase activity"/>
    <property type="evidence" value="ECO:0007669"/>
    <property type="project" value="UniProtKB-KW"/>
</dbReference>
<dbReference type="Proteomes" id="UP000181942">
    <property type="component" value="Unassembled WGS sequence"/>
</dbReference>
<dbReference type="InterPro" id="IPR029045">
    <property type="entry name" value="ClpP/crotonase-like_dom_sf"/>
</dbReference>
<dbReference type="Gene3D" id="3.90.226.10">
    <property type="entry name" value="2-enoyl-CoA Hydratase, Chain A, domain 1"/>
    <property type="match status" value="1"/>
</dbReference>
<reference evidence="3 4" key="1">
    <citation type="submission" date="2016-10" db="EMBL/GenBank/DDBJ databases">
        <authorList>
            <person name="de Groot N.N."/>
        </authorList>
    </citation>
    <scope>NUCLEOTIDE SEQUENCE [LARGE SCALE GENOMIC DNA]</scope>
    <source>
        <strain evidence="3 4">OK461</strain>
    </source>
</reference>
<dbReference type="EMBL" id="FONR01000009">
    <property type="protein sequence ID" value="SFF59007.1"/>
    <property type="molecule type" value="Genomic_DNA"/>
</dbReference>
<accession>A0A1I2K1C3</accession>
<dbReference type="OrthoDB" id="3207739at2"/>
<keyword evidence="3" id="KW-0413">Isomerase</keyword>
<protein>
    <submittedName>
        <fullName evidence="3">Enoyl-CoA hydratase/isomerase</fullName>
    </submittedName>
</protein>
<proteinExistence type="inferred from homology"/>
<evidence type="ECO:0000256" key="2">
    <source>
        <dbReference type="SAM" id="MobiDB-lite"/>
    </source>
</evidence>
<dbReference type="SUPFAM" id="SSF52096">
    <property type="entry name" value="ClpP/crotonase"/>
    <property type="match status" value="1"/>
</dbReference>
<comment type="similarity">
    <text evidence="1">Belongs to the enoyl-CoA hydratase/isomerase family.</text>
</comment>
<gene>
    <name evidence="3" type="ORF">SAMN02787118_10982</name>
</gene>
<dbReference type="CDD" id="cd06558">
    <property type="entry name" value="crotonase-like"/>
    <property type="match status" value="1"/>
</dbReference>
<evidence type="ECO:0000256" key="1">
    <source>
        <dbReference type="ARBA" id="ARBA00005254"/>
    </source>
</evidence>
<organism evidence="3 4">
    <name type="scientific">Streptomyces mirabilis</name>
    <dbReference type="NCBI Taxonomy" id="68239"/>
    <lineage>
        <taxon>Bacteria</taxon>
        <taxon>Bacillati</taxon>
        <taxon>Actinomycetota</taxon>
        <taxon>Actinomycetes</taxon>
        <taxon>Kitasatosporales</taxon>
        <taxon>Streptomycetaceae</taxon>
        <taxon>Streptomyces</taxon>
    </lineage>
</organism>